<keyword evidence="2" id="KW-1185">Reference proteome</keyword>
<reference evidence="1" key="2">
    <citation type="submission" date="2020-11" db="EMBL/GenBank/DDBJ databases">
        <authorList>
            <person name="McCartney M.A."/>
            <person name="Auch B."/>
            <person name="Kono T."/>
            <person name="Mallez S."/>
            <person name="Becker A."/>
            <person name="Gohl D.M."/>
            <person name="Silverstein K.A.T."/>
            <person name="Koren S."/>
            <person name="Bechman K.B."/>
            <person name="Herman A."/>
            <person name="Abrahante J.E."/>
            <person name="Garbe J."/>
        </authorList>
    </citation>
    <scope>NUCLEOTIDE SEQUENCE</scope>
    <source>
        <strain evidence="1">Duluth1</strain>
        <tissue evidence="1">Whole animal</tissue>
    </source>
</reference>
<dbReference type="EMBL" id="JAIWYP010000003">
    <property type="protein sequence ID" value="KAH3845892.1"/>
    <property type="molecule type" value="Genomic_DNA"/>
</dbReference>
<evidence type="ECO:0000313" key="1">
    <source>
        <dbReference type="EMBL" id="KAH3845892.1"/>
    </source>
</evidence>
<reference evidence="1" key="1">
    <citation type="journal article" date="2019" name="bioRxiv">
        <title>The Genome of the Zebra Mussel, Dreissena polymorpha: A Resource for Invasive Species Research.</title>
        <authorList>
            <person name="McCartney M.A."/>
            <person name="Auch B."/>
            <person name="Kono T."/>
            <person name="Mallez S."/>
            <person name="Zhang Y."/>
            <person name="Obille A."/>
            <person name="Becker A."/>
            <person name="Abrahante J.E."/>
            <person name="Garbe J."/>
            <person name="Badalamenti J.P."/>
            <person name="Herman A."/>
            <person name="Mangelson H."/>
            <person name="Liachko I."/>
            <person name="Sullivan S."/>
            <person name="Sone E.D."/>
            <person name="Koren S."/>
            <person name="Silverstein K.A.T."/>
            <person name="Beckman K.B."/>
            <person name="Gohl D.M."/>
        </authorList>
    </citation>
    <scope>NUCLEOTIDE SEQUENCE</scope>
    <source>
        <strain evidence="1">Duluth1</strain>
        <tissue evidence="1">Whole animal</tissue>
    </source>
</reference>
<organism evidence="1 2">
    <name type="scientific">Dreissena polymorpha</name>
    <name type="common">Zebra mussel</name>
    <name type="synonym">Mytilus polymorpha</name>
    <dbReference type="NCBI Taxonomy" id="45954"/>
    <lineage>
        <taxon>Eukaryota</taxon>
        <taxon>Metazoa</taxon>
        <taxon>Spiralia</taxon>
        <taxon>Lophotrochozoa</taxon>
        <taxon>Mollusca</taxon>
        <taxon>Bivalvia</taxon>
        <taxon>Autobranchia</taxon>
        <taxon>Heteroconchia</taxon>
        <taxon>Euheterodonta</taxon>
        <taxon>Imparidentia</taxon>
        <taxon>Neoheterodontei</taxon>
        <taxon>Myida</taxon>
        <taxon>Dreissenoidea</taxon>
        <taxon>Dreissenidae</taxon>
        <taxon>Dreissena</taxon>
    </lineage>
</organism>
<name>A0A9D4KVE9_DREPO</name>
<evidence type="ECO:0000313" key="2">
    <source>
        <dbReference type="Proteomes" id="UP000828390"/>
    </source>
</evidence>
<gene>
    <name evidence="1" type="ORF">DPMN_088182</name>
</gene>
<sequence>MDQSGYIGKFRQQKKRWYGKAPGLEEFFQSHSPCRASRSDNPLTLHFNLLVLH</sequence>
<accession>A0A9D4KVE9</accession>
<dbReference type="Proteomes" id="UP000828390">
    <property type="component" value="Unassembled WGS sequence"/>
</dbReference>
<dbReference type="AlphaFoldDB" id="A0A9D4KVE9"/>
<proteinExistence type="predicted"/>
<comment type="caution">
    <text evidence="1">The sequence shown here is derived from an EMBL/GenBank/DDBJ whole genome shotgun (WGS) entry which is preliminary data.</text>
</comment>
<protein>
    <submittedName>
        <fullName evidence="1">Uncharacterized protein</fullName>
    </submittedName>
</protein>